<feature type="signal peptide" evidence="1">
    <location>
        <begin position="1"/>
        <end position="21"/>
    </location>
</feature>
<dbReference type="RefSeq" id="WP_343912581.1">
    <property type="nucleotide sequence ID" value="NZ_BAAAGE010000002.1"/>
</dbReference>
<dbReference type="Gene3D" id="1.20.58.1690">
    <property type="match status" value="1"/>
</dbReference>
<organism evidence="3 4">
    <name type="scientific">Aquimarina litoralis</name>
    <dbReference type="NCBI Taxonomy" id="584605"/>
    <lineage>
        <taxon>Bacteria</taxon>
        <taxon>Pseudomonadati</taxon>
        <taxon>Bacteroidota</taxon>
        <taxon>Flavobacteriia</taxon>
        <taxon>Flavobacteriales</taxon>
        <taxon>Flavobacteriaceae</taxon>
        <taxon>Aquimarina</taxon>
    </lineage>
</organism>
<evidence type="ECO:0000313" key="4">
    <source>
        <dbReference type="Proteomes" id="UP001501758"/>
    </source>
</evidence>
<protein>
    <recommendedName>
        <fullName evidence="2">YARHG domain-containing protein</fullName>
    </recommendedName>
</protein>
<dbReference type="InterPro" id="IPR025582">
    <property type="entry name" value="YARHG_dom"/>
</dbReference>
<accession>A0ABN1IVR7</accession>
<proteinExistence type="predicted"/>
<keyword evidence="1" id="KW-0732">Signal</keyword>
<feature type="domain" description="YARHG" evidence="2">
    <location>
        <begin position="26"/>
        <end position="107"/>
    </location>
</feature>
<comment type="caution">
    <text evidence="3">The sequence shown here is derived from an EMBL/GenBank/DDBJ whole genome shotgun (WGS) entry which is preliminary data.</text>
</comment>
<feature type="chain" id="PRO_5045160965" description="YARHG domain-containing protein" evidence="1">
    <location>
        <begin position="22"/>
        <end position="303"/>
    </location>
</feature>
<sequence length="303" mass="35878">MIRTLFAILLSSIIINTSLNAQINPYEFDKAWDAIETIDDIPPYLSIGDLWLLRNYIFAKKQYRFKNTGLDEFYGMHYDLVGIYNDVSDQFTDREITIINELKHREELLRKEQTWDVIGDHHFELRNGKLIVDGDRIYPIDHKKATYINTRQLGPTLYSIEIVSNYRVDIIGCCNEIGVTNDMLKQFFFDMTTNTVREIPDVITINKTIDQVIDNSYIFVLNNIFSGAHTLEIYDFKNFRFINKLEEIESIIYVDPDYMEIWCLTDREAELPYKYRRKFKFIRGTLTDTGIEEKVEVPWYFLG</sequence>
<dbReference type="EMBL" id="BAAAGE010000002">
    <property type="protein sequence ID" value="GAA0722195.1"/>
    <property type="molecule type" value="Genomic_DNA"/>
</dbReference>
<evidence type="ECO:0000256" key="1">
    <source>
        <dbReference type="SAM" id="SignalP"/>
    </source>
</evidence>
<reference evidence="3 4" key="1">
    <citation type="journal article" date="2019" name="Int. J. Syst. Evol. Microbiol.">
        <title>The Global Catalogue of Microorganisms (GCM) 10K type strain sequencing project: providing services to taxonomists for standard genome sequencing and annotation.</title>
        <authorList>
            <consortium name="The Broad Institute Genomics Platform"/>
            <consortium name="The Broad Institute Genome Sequencing Center for Infectious Disease"/>
            <person name="Wu L."/>
            <person name="Ma J."/>
        </authorList>
    </citation>
    <scope>NUCLEOTIDE SEQUENCE [LARGE SCALE GENOMIC DNA]</scope>
    <source>
        <strain evidence="3 4">JCM 15974</strain>
    </source>
</reference>
<evidence type="ECO:0000313" key="3">
    <source>
        <dbReference type="EMBL" id="GAA0722195.1"/>
    </source>
</evidence>
<dbReference type="Proteomes" id="UP001501758">
    <property type="component" value="Unassembled WGS sequence"/>
</dbReference>
<keyword evidence="4" id="KW-1185">Reference proteome</keyword>
<evidence type="ECO:0000259" key="2">
    <source>
        <dbReference type="SMART" id="SM01324"/>
    </source>
</evidence>
<name>A0ABN1IVR7_9FLAO</name>
<dbReference type="InterPro" id="IPR038434">
    <property type="entry name" value="YARHG_sf"/>
</dbReference>
<dbReference type="SMART" id="SM01324">
    <property type="entry name" value="YARHG"/>
    <property type="match status" value="1"/>
</dbReference>
<gene>
    <name evidence="3" type="ORF">GCM10009430_24360</name>
</gene>